<name>A0ABQ6WPM9_9EURO</name>
<gene>
    <name evidence="2" type="ORF">BDV36DRAFT_252333</name>
</gene>
<keyword evidence="3" id="KW-1185">Reference proteome</keyword>
<proteinExistence type="predicted"/>
<feature type="region of interest" description="Disordered" evidence="1">
    <location>
        <begin position="109"/>
        <end position="207"/>
    </location>
</feature>
<protein>
    <submittedName>
        <fullName evidence="2">Uncharacterized protein</fullName>
    </submittedName>
</protein>
<feature type="compositionally biased region" description="Acidic residues" evidence="1">
    <location>
        <begin position="135"/>
        <end position="174"/>
    </location>
</feature>
<reference evidence="2 3" key="1">
    <citation type="submission" date="2019-04" db="EMBL/GenBank/DDBJ databases">
        <authorList>
            <consortium name="DOE Joint Genome Institute"/>
            <person name="Mondo S."/>
            <person name="Kjaerbolling I."/>
            <person name="Vesth T."/>
            <person name="Frisvad J.C."/>
            <person name="Nybo J.L."/>
            <person name="Theobald S."/>
            <person name="Kildgaard S."/>
            <person name="Isbrandt T."/>
            <person name="Kuo A."/>
            <person name="Sato A."/>
            <person name="Lyhne E.K."/>
            <person name="Kogle M.E."/>
            <person name="Wiebenga A."/>
            <person name="Kun R.S."/>
            <person name="Lubbers R.J."/>
            <person name="Makela M.R."/>
            <person name="Barry K."/>
            <person name="Chovatia M."/>
            <person name="Clum A."/>
            <person name="Daum C."/>
            <person name="Haridas S."/>
            <person name="He G."/>
            <person name="LaButti K."/>
            <person name="Lipzen A."/>
            <person name="Riley R."/>
            <person name="Salamov A."/>
            <person name="Simmons B.A."/>
            <person name="Magnuson J.K."/>
            <person name="Henrissat B."/>
            <person name="Mortensen U.H."/>
            <person name="Larsen T.O."/>
            <person name="Devries R.P."/>
            <person name="Grigoriev I.V."/>
            <person name="Machida M."/>
            <person name="Baker S.E."/>
            <person name="Andersen M.R."/>
            <person name="Cantor M.N."/>
            <person name="Hua S.X."/>
        </authorList>
    </citation>
    <scope>NUCLEOTIDE SEQUENCE [LARGE SCALE GENOMIC DNA]</scope>
    <source>
        <strain evidence="2 3">CBS 117616</strain>
    </source>
</reference>
<evidence type="ECO:0000313" key="3">
    <source>
        <dbReference type="Proteomes" id="UP000325395"/>
    </source>
</evidence>
<organism evidence="2 3">
    <name type="scientific">Aspergillus pseudocaelatus</name>
    <dbReference type="NCBI Taxonomy" id="1825620"/>
    <lineage>
        <taxon>Eukaryota</taxon>
        <taxon>Fungi</taxon>
        <taxon>Dikarya</taxon>
        <taxon>Ascomycota</taxon>
        <taxon>Pezizomycotina</taxon>
        <taxon>Eurotiomycetes</taxon>
        <taxon>Eurotiomycetidae</taxon>
        <taxon>Eurotiales</taxon>
        <taxon>Aspergillaceae</taxon>
        <taxon>Aspergillus</taxon>
        <taxon>Aspergillus subgen. Circumdati</taxon>
    </lineage>
</organism>
<feature type="compositionally biased region" description="Acidic residues" evidence="1">
    <location>
        <begin position="114"/>
        <end position="125"/>
    </location>
</feature>
<dbReference type="Proteomes" id="UP000325395">
    <property type="component" value="Unassembled WGS sequence"/>
</dbReference>
<dbReference type="EMBL" id="ML735720">
    <property type="protein sequence ID" value="KAE8419054.1"/>
    <property type="molecule type" value="Genomic_DNA"/>
</dbReference>
<accession>A0ABQ6WPM9</accession>
<evidence type="ECO:0000313" key="2">
    <source>
        <dbReference type="EMBL" id="KAE8419054.1"/>
    </source>
</evidence>
<evidence type="ECO:0000256" key="1">
    <source>
        <dbReference type="SAM" id="MobiDB-lite"/>
    </source>
</evidence>
<sequence length="220" mass="24304">MNQVVGHILSPDTIPLPEMDIGAFIHDRDPLGLAKRLRKDLLVVPGCEVEHHLGRDLELIFDVVSGLQEGFFELGRSGFLCIPRNLDGASVGTMDHRFSERAEAVGRSCVADGGVDEAEEGDGEEGGEKELEEKGDTDDDDDADEDIESEAVDDCEESEESEEDDEEEEEEDNNSDSVTLANRDDVECYDGEVVSASEESDSLTTEEKTWFRKNESLMEI</sequence>